<accession>A0A7V3N4I5</accession>
<reference evidence="1" key="1">
    <citation type="journal article" date="2020" name="mSystems">
        <title>Genome- and Community-Level Interaction Insights into Carbon Utilization and Element Cycling Functions of Hydrothermarchaeota in Hydrothermal Sediment.</title>
        <authorList>
            <person name="Zhou Z."/>
            <person name="Liu Y."/>
            <person name="Xu W."/>
            <person name="Pan J."/>
            <person name="Luo Z.H."/>
            <person name="Li M."/>
        </authorList>
    </citation>
    <scope>NUCLEOTIDE SEQUENCE [LARGE SCALE GENOMIC DNA]</scope>
    <source>
        <strain evidence="1">SpSt-757</strain>
    </source>
</reference>
<protein>
    <submittedName>
        <fullName evidence="1">Uncharacterized protein</fullName>
    </submittedName>
</protein>
<name>A0A7V3N4I5_UNCC3</name>
<dbReference type="AlphaFoldDB" id="A0A7V3N4I5"/>
<organism evidence="1">
    <name type="scientific">candidate division CPR3 bacterium</name>
    <dbReference type="NCBI Taxonomy" id="2268181"/>
    <lineage>
        <taxon>Bacteria</taxon>
        <taxon>Bacteria division CPR3</taxon>
    </lineage>
</organism>
<comment type="caution">
    <text evidence="1">The sequence shown here is derived from an EMBL/GenBank/DDBJ whole genome shotgun (WGS) entry which is preliminary data.</text>
</comment>
<gene>
    <name evidence="1" type="ORF">ENV41_02945</name>
</gene>
<dbReference type="EMBL" id="DTGG01000092">
    <property type="protein sequence ID" value="HFZ09071.1"/>
    <property type="molecule type" value="Genomic_DNA"/>
</dbReference>
<sequence>MKFLVYDFNLFIEHSKRLAADGKNQVFYHSPWQDSFPSFSKYAVGLGVPGVEKVLYFFDYVDEADCIVFFDVYGNDLADWLRKKGYTVFGAGKGELLENHRWLLKQIVKKAGLPLHNAVKIKGLTALREYLKTHPNKYVKIDIFRKDVDSFHAKNYESVKLLLDELDVVYGPIKDKFNFIVEDAIKADESLEPGIDGFFNGEKFVEPLLLAFEIQKASYLGKFVRFKELPVQLRKILEGLQPVLKKLDYRGAFSIEVKVVSTRTAYLLDICSRLFAPASAGYVEWIKNFDELVYKVAKKEDVEIVPSAPYVGCLPLESSHANQYWVMIDFDKKLEKYFKMRQYCQVSDKYYAVPGLPGIVNIIADGNSVKEVYNKIKKLVDEVDAYGLQTDVLGGLEIAQREIEKAKSFGINF</sequence>
<proteinExistence type="predicted"/>
<evidence type="ECO:0000313" key="1">
    <source>
        <dbReference type="EMBL" id="HFZ09071.1"/>
    </source>
</evidence>